<evidence type="ECO:0000256" key="3">
    <source>
        <dbReference type="ARBA" id="ARBA00023277"/>
    </source>
</evidence>
<evidence type="ECO:0000256" key="1">
    <source>
        <dbReference type="ARBA" id="ARBA00011738"/>
    </source>
</evidence>
<dbReference type="EMBL" id="SRHU01000025">
    <property type="protein sequence ID" value="TFZ40326.1"/>
    <property type="molecule type" value="Genomic_DNA"/>
</dbReference>
<dbReference type="InterPro" id="IPR046348">
    <property type="entry name" value="SIS_dom_sf"/>
</dbReference>
<evidence type="ECO:0000313" key="15">
    <source>
        <dbReference type="EMBL" id="TFZ40326.1"/>
    </source>
</evidence>
<evidence type="ECO:0000256" key="6">
    <source>
        <dbReference type="ARBA" id="ARBA00060672"/>
    </source>
</evidence>
<dbReference type="GO" id="GO:0097367">
    <property type="term" value="F:carbohydrate derivative binding"/>
    <property type="evidence" value="ECO:0007669"/>
    <property type="project" value="InterPro"/>
</dbReference>
<keyword evidence="2 12" id="KW-0456">Lyase</keyword>
<reference evidence="14 16" key="2">
    <citation type="journal article" date="2020" name="Int. J. Syst. Evol. Microbiol.">
        <title>Vagococcus xieshaowenii sp. nov., isolated from snow finch (Montifringilla taczanowskii) cloacal content.</title>
        <authorList>
            <person name="Ge Y."/>
            <person name="Yang J."/>
            <person name="Lai X.H."/>
            <person name="Zhang G."/>
            <person name="Jin D."/>
            <person name="Lu S."/>
            <person name="Wang B."/>
            <person name="Huang Y."/>
            <person name="Huang Y."/>
            <person name="Ren Z."/>
            <person name="Zhang X."/>
            <person name="Xu J."/>
        </authorList>
    </citation>
    <scope>NUCLEOTIDE SEQUENCE [LARGE SCALE GENOMIC DNA]</scope>
    <source>
        <strain evidence="16">personal::cf-49</strain>
        <strain evidence="14">Personal::cf-49</strain>
    </source>
</reference>
<dbReference type="Gene3D" id="1.10.8.1080">
    <property type="match status" value="1"/>
</dbReference>
<evidence type="ECO:0000313" key="16">
    <source>
        <dbReference type="Proteomes" id="UP000296883"/>
    </source>
</evidence>
<dbReference type="HAMAP" id="MF_00068">
    <property type="entry name" value="MurQ"/>
    <property type="match status" value="1"/>
</dbReference>
<dbReference type="NCBIfam" id="NF003915">
    <property type="entry name" value="PRK05441.1"/>
    <property type="match status" value="1"/>
</dbReference>
<comment type="catalytic activity">
    <reaction evidence="4 12">
        <text>N-acetyl-D-muramate 6-phosphate + H2O = N-acetyl-D-glucosamine 6-phosphate + (R)-lactate</text>
        <dbReference type="Rhea" id="RHEA:26410"/>
        <dbReference type="ChEBI" id="CHEBI:15377"/>
        <dbReference type="ChEBI" id="CHEBI:16004"/>
        <dbReference type="ChEBI" id="CHEBI:57513"/>
        <dbReference type="ChEBI" id="CHEBI:58722"/>
        <dbReference type="EC" id="4.2.1.126"/>
    </reaction>
</comment>
<proteinExistence type="inferred from homology"/>
<dbReference type="CDD" id="cd05007">
    <property type="entry name" value="SIS_Etherase"/>
    <property type="match status" value="1"/>
</dbReference>
<comment type="similarity">
    <text evidence="7 12">Belongs to the GCKR-like family. MurNAc-6-P etherase subfamily.</text>
</comment>
<dbReference type="InterPro" id="IPR005486">
    <property type="entry name" value="Glucokinase_regulatory_CS"/>
</dbReference>
<comment type="function">
    <text evidence="12">Specifically catalyzes the cleavage of the D-lactyl ether substituent of MurNAc 6-phosphate, producing GlcNAc 6-phosphate and D-lactate.</text>
</comment>
<dbReference type="PANTHER" id="PTHR10088:SF4">
    <property type="entry name" value="GLUCOKINASE REGULATORY PROTEIN"/>
    <property type="match status" value="1"/>
</dbReference>
<dbReference type="InterPro" id="IPR040190">
    <property type="entry name" value="MURQ/GCKR"/>
</dbReference>
<evidence type="ECO:0000256" key="8">
    <source>
        <dbReference type="ARBA" id="ARBA00067056"/>
    </source>
</evidence>
<evidence type="ECO:0000256" key="5">
    <source>
        <dbReference type="ARBA" id="ARBA00060595"/>
    </source>
</evidence>
<evidence type="ECO:0000256" key="9">
    <source>
        <dbReference type="ARBA" id="ARBA00070061"/>
    </source>
</evidence>
<comment type="pathway">
    <text evidence="12">Amino-sugar metabolism; N-acetylmuramate degradation.</text>
</comment>
<dbReference type="PROSITE" id="PS01272">
    <property type="entry name" value="GCKR"/>
    <property type="match status" value="1"/>
</dbReference>
<evidence type="ECO:0000256" key="12">
    <source>
        <dbReference type="HAMAP-Rule" id="MF_00068"/>
    </source>
</evidence>
<feature type="domain" description="SIS" evidence="13">
    <location>
        <begin position="55"/>
        <end position="218"/>
    </location>
</feature>
<sequence length="296" mass="31614">MNLENLTTERRNQKTTGLDEMSIRDILTIMNEEDAKVPAAINESLDQIEAVIEKIVESFAKGGRLIYIGAGTSGRLGILDAAECVPTFGTEPEMVQGLIAGGMKAMTVAVEGAEDSESLAKEDLAAINLTDKDIVVGIAASGRTPYVVGGLEYAKEVGATRASISCNKQAVISQYAAYPIEVEVGPEILTGSTRLKSGTAQKLILNMLSTVSMIGIGKVYKNLMVDVRPTNEKLVERAKRIIMEATECDYALAEKTFTESGEDVKLAIVMILTNSDKETAASKLVASNGFVREAAN</sequence>
<gene>
    <name evidence="12 15" type="primary">murQ</name>
    <name evidence="15" type="ORF">E4031_07760</name>
    <name evidence="14" type="ORF">E4Z98_00695</name>
</gene>
<dbReference type="NCBIfam" id="NF009222">
    <property type="entry name" value="PRK12570.1"/>
    <property type="match status" value="1"/>
</dbReference>
<dbReference type="FunFam" id="1.10.8.1080:FF:000001">
    <property type="entry name" value="N-acetylmuramic acid 6-phosphate etherase"/>
    <property type="match status" value="1"/>
</dbReference>
<keyword evidence="3 12" id="KW-0119">Carbohydrate metabolism</keyword>
<dbReference type="NCBIfam" id="TIGR00274">
    <property type="entry name" value="N-acetylmuramic acid 6-phosphate etherase"/>
    <property type="match status" value="1"/>
</dbReference>
<protein>
    <recommendedName>
        <fullName evidence="9 12">N-acetylmuramic acid 6-phosphate etherase</fullName>
        <shortName evidence="12">MurNAc-6-P etherase</shortName>
        <ecNumber evidence="8 12">4.2.1.126</ecNumber>
    </recommendedName>
    <alternativeName>
        <fullName evidence="11 12">N-acetylmuramic acid 6-phosphate hydrolase</fullName>
    </alternativeName>
    <alternativeName>
        <fullName evidence="10 12">N-acetylmuramic acid 6-phosphate lyase</fullName>
    </alternativeName>
</protein>
<comment type="pathway">
    <text evidence="6">Cell wall biogenesis.</text>
</comment>
<dbReference type="RefSeq" id="WP_135254890.1">
    <property type="nucleotide sequence ID" value="NZ_CP038865.1"/>
</dbReference>
<dbReference type="Proteomes" id="UP000297725">
    <property type="component" value="Unassembled WGS sequence"/>
</dbReference>
<accession>A0AAJ5JLI8</accession>
<dbReference type="SUPFAM" id="SSF53697">
    <property type="entry name" value="SIS domain"/>
    <property type="match status" value="1"/>
</dbReference>
<dbReference type="GO" id="GO:0046348">
    <property type="term" value="P:amino sugar catabolic process"/>
    <property type="evidence" value="ECO:0007669"/>
    <property type="project" value="InterPro"/>
</dbReference>
<dbReference type="EMBL" id="CP038865">
    <property type="protein sequence ID" value="QCA27941.1"/>
    <property type="molecule type" value="Genomic_DNA"/>
</dbReference>
<reference evidence="15 17" key="1">
    <citation type="submission" date="2019-03" db="EMBL/GenBank/DDBJ databases">
        <title>Vagococcus sp. was isolated fron gut of Carduelis flavirostris.</title>
        <authorList>
            <person name="Ge Y."/>
        </authorList>
    </citation>
    <scope>NUCLEOTIDE SEQUENCE [LARGE SCALE GENOMIC DNA]</scope>
    <source>
        <strain evidence="15 17">CF-210</strain>
    </source>
</reference>
<dbReference type="Proteomes" id="UP000296883">
    <property type="component" value="Chromosome"/>
</dbReference>
<evidence type="ECO:0000313" key="14">
    <source>
        <dbReference type="EMBL" id="QCA27941.1"/>
    </source>
</evidence>
<organism evidence="15 17">
    <name type="scientific">Vagococcus xieshaowenii</name>
    <dbReference type="NCBI Taxonomy" id="2562451"/>
    <lineage>
        <taxon>Bacteria</taxon>
        <taxon>Bacillati</taxon>
        <taxon>Bacillota</taxon>
        <taxon>Bacilli</taxon>
        <taxon>Lactobacillales</taxon>
        <taxon>Enterococcaceae</taxon>
        <taxon>Vagococcus</taxon>
    </lineage>
</organism>
<dbReference type="FunFam" id="3.40.50.10490:FF:000014">
    <property type="entry name" value="N-acetylmuramic acid 6-phosphate etherase"/>
    <property type="match status" value="1"/>
</dbReference>
<evidence type="ECO:0000259" key="13">
    <source>
        <dbReference type="PROSITE" id="PS51464"/>
    </source>
</evidence>
<comment type="subunit">
    <text evidence="1 12">Homodimer.</text>
</comment>
<comment type="miscellaneous">
    <text evidence="12">A lyase-type mechanism (elimination/hydration) is suggested for the cleavage of the lactyl ether bond of MurNAc 6-phosphate, with the formation of an alpha,beta-unsaturated aldehyde intermediate with (E)-stereochemistry, followed by the syn addition of water to give product.</text>
</comment>
<dbReference type="InterPro" id="IPR001347">
    <property type="entry name" value="SIS_dom"/>
</dbReference>
<feature type="active site" evidence="12">
    <location>
        <position position="114"/>
    </location>
</feature>
<evidence type="ECO:0000256" key="7">
    <source>
        <dbReference type="ARBA" id="ARBA00061234"/>
    </source>
</evidence>
<dbReference type="PROSITE" id="PS51464">
    <property type="entry name" value="SIS"/>
    <property type="match status" value="1"/>
</dbReference>
<evidence type="ECO:0000313" key="17">
    <source>
        <dbReference type="Proteomes" id="UP000297725"/>
    </source>
</evidence>
<dbReference type="GO" id="GO:0016803">
    <property type="term" value="F:ether hydrolase activity"/>
    <property type="evidence" value="ECO:0007669"/>
    <property type="project" value="TreeGrafter"/>
</dbReference>
<evidence type="ECO:0000256" key="10">
    <source>
        <dbReference type="ARBA" id="ARBA00077905"/>
    </source>
</evidence>
<dbReference type="GO" id="GO:0009254">
    <property type="term" value="P:peptidoglycan turnover"/>
    <property type="evidence" value="ECO:0007669"/>
    <property type="project" value="TreeGrafter"/>
</dbReference>
<dbReference type="InterPro" id="IPR005488">
    <property type="entry name" value="Etherase_MurQ"/>
</dbReference>
<dbReference type="GO" id="GO:0016835">
    <property type="term" value="F:carbon-oxygen lyase activity"/>
    <property type="evidence" value="ECO:0007669"/>
    <property type="project" value="UniProtKB-UniRule"/>
</dbReference>
<name>A0AAJ5JLI8_9ENTE</name>
<dbReference type="Gene3D" id="3.40.50.10490">
    <property type="entry name" value="Glucose-6-phosphate isomerase like protein, domain 1"/>
    <property type="match status" value="1"/>
</dbReference>
<dbReference type="PANTHER" id="PTHR10088">
    <property type="entry name" value="GLUCOKINASE REGULATORY PROTEIN"/>
    <property type="match status" value="1"/>
</dbReference>
<dbReference type="EC" id="4.2.1.126" evidence="8 12"/>
<evidence type="ECO:0000256" key="2">
    <source>
        <dbReference type="ARBA" id="ARBA00023239"/>
    </source>
</evidence>
<dbReference type="Pfam" id="PF22645">
    <property type="entry name" value="GKRP_SIS_N"/>
    <property type="match status" value="1"/>
</dbReference>
<dbReference type="AlphaFoldDB" id="A0AAJ5JLI8"/>
<evidence type="ECO:0000256" key="4">
    <source>
        <dbReference type="ARBA" id="ARBA00051747"/>
    </source>
</evidence>
<feature type="active site" description="Proton donor" evidence="12">
    <location>
        <position position="83"/>
    </location>
</feature>
<evidence type="ECO:0000256" key="11">
    <source>
        <dbReference type="ARBA" id="ARBA00084049"/>
    </source>
</evidence>
<comment type="pathway">
    <text evidence="5">Amino-sugar metabolism; 1,6-anhydro-N-acetylmuramate degradation.</text>
</comment>
<keyword evidence="16" id="KW-1185">Reference proteome</keyword>